<comment type="caution">
    <text evidence="7">The sequence shown here is derived from an EMBL/GenBank/DDBJ whole genome shotgun (WGS) entry which is preliminary data.</text>
</comment>
<evidence type="ECO:0000256" key="1">
    <source>
        <dbReference type="ARBA" id="ARBA00022691"/>
    </source>
</evidence>
<dbReference type="Pfam" id="PF04055">
    <property type="entry name" value="Radical_SAM"/>
    <property type="match status" value="1"/>
</dbReference>
<keyword evidence="2" id="KW-0479">Metal-binding</keyword>
<protein>
    <submittedName>
        <fullName evidence="7">Radical SAM protein</fullName>
    </submittedName>
</protein>
<evidence type="ECO:0000259" key="6">
    <source>
        <dbReference type="Pfam" id="PF04055"/>
    </source>
</evidence>
<evidence type="ECO:0000313" key="7">
    <source>
        <dbReference type="EMBL" id="MFI5678946.1"/>
    </source>
</evidence>
<dbReference type="PANTHER" id="PTHR11228">
    <property type="entry name" value="RADICAL SAM DOMAIN PROTEIN"/>
    <property type="match status" value="1"/>
</dbReference>
<dbReference type="SFLD" id="SFLDS00029">
    <property type="entry name" value="Radical_SAM"/>
    <property type="match status" value="1"/>
</dbReference>
<dbReference type="RefSeq" id="WP_398659453.1">
    <property type="nucleotide sequence ID" value="NZ_JBITDC010000013.1"/>
</dbReference>
<evidence type="ECO:0000256" key="2">
    <source>
        <dbReference type="ARBA" id="ARBA00022723"/>
    </source>
</evidence>
<evidence type="ECO:0000256" key="3">
    <source>
        <dbReference type="ARBA" id="ARBA00023004"/>
    </source>
</evidence>
<reference evidence="7 8" key="1">
    <citation type="submission" date="2024-10" db="EMBL/GenBank/DDBJ databases">
        <title>The Natural Products Discovery Center: Release of the First 8490 Sequenced Strains for Exploring Actinobacteria Biosynthetic Diversity.</title>
        <authorList>
            <person name="Kalkreuter E."/>
            <person name="Kautsar S.A."/>
            <person name="Yang D."/>
            <person name="Bader C.D."/>
            <person name="Teijaro C.N."/>
            <person name="Fluegel L."/>
            <person name="Davis C.M."/>
            <person name="Simpson J.R."/>
            <person name="Lauterbach L."/>
            <person name="Steele A.D."/>
            <person name="Gui C."/>
            <person name="Meng S."/>
            <person name="Li G."/>
            <person name="Viehrig K."/>
            <person name="Ye F."/>
            <person name="Su P."/>
            <person name="Kiefer A.F."/>
            <person name="Nichols A."/>
            <person name="Cepeda A.J."/>
            <person name="Yan W."/>
            <person name="Fan B."/>
            <person name="Jiang Y."/>
            <person name="Adhikari A."/>
            <person name="Zheng C.-J."/>
            <person name="Schuster L."/>
            <person name="Cowan T.M."/>
            <person name="Smanski M.J."/>
            <person name="Chevrette M.G."/>
            <person name="De Carvalho L.P.S."/>
            <person name="Shen B."/>
        </authorList>
    </citation>
    <scope>NUCLEOTIDE SEQUENCE [LARGE SCALE GENOMIC DNA]</scope>
    <source>
        <strain evidence="7 8">NPDC051599</strain>
    </source>
</reference>
<proteinExistence type="predicted"/>
<dbReference type="EMBL" id="JBITDC010000013">
    <property type="protein sequence ID" value="MFI5678946.1"/>
    <property type="molecule type" value="Genomic_DNA"/>
</dbReference>
<dbReference type="Proteomes" id="UP001612415">
    <property type="component" value="Unassembled WGS sequence"/>
</dbReference>
<feature type="domain" description="Radical SAM core" evidence="6">
    <location>
        <begin position="21"/>
        <end position="133"/>
    </location>
</feature>
<keyword evidence="3" id="KW-0408">Iron</keyword>
<evidence type="ECO:0000256" key="5">
    <source>
        <dbReference type="SAM" id="MobiDB-lite"/>
    </source>
</evidence>
<keyword evidence="4" id="KW-0411">Iron-sulfur</keyword>
<dbReference type="InterPro" id="IPR007197">
    <property type="entry name" value="rSAM"/>
</dbReference>
<sequence length="407" mass="42830">MHLVELLKRRPVPAAAVFLALTRRCPLSCRHCSTASEPDAEQQSGALLRRFVAGFSRADHPEFLLLTGGEPLLRPSLVHTLATTARAAGTRSYLLTGAFFARGGTTPPTVRSALRAVDHVAVSLDVFHEEYVPRHQVFRVLHELLADGRDASIQACGNGSDDPYLTELTEQVRREFGDRVPMLVGTVQPVGRAREWSPDGGTHGHGTGGEGAGGEGTGGEDRSGHGTGHLPVQGLLRAAPCDLAAWPVVGFDGTITACCNQDTLDERPVAGHLRLGHVGSTTWPQVRRRVTTTPVLRALRTYGPLQLAQRHLAAPARPDTGSGPGAAALDFLDSLDYCGTCRSLAGAPDALRRIEADGSRPSAALLEQQAIALQSQSGPVGFARRHGAATRAGLVLLGGTGPAEGAA</sequence>
<gene>
    <name evidence="7" type="ORF">ACIA8P_30530</name>
</gene>
<dbReference type="SUPFAM" id="SSF102114">
    <property type="entry name" value="Radical SAM enzymes"/>
    <property type="match status" value="1"/>
</dbReference>
<evidence type="ECO:0000256" key="4">
    <source>
        <dbReference type="ARBA" id="ARBA00023014"/>
    </source>
</evidence>
<keyword evidence="8" id="KW-1185">Reference proteome</keyword>
<accession>A0ABW7Y9U6</accession>
<dbReference type="InterPro" id="IPR058240">
    <property type="entry name" value="rSAM_sf"/>
</dbReference>
<feature type="compositionally biased region" description="Gly residues" evidence="5">
    <location>
        <begin position="201"/>
        <end position="217"/>
    </location>
</feature>
<dbReference type="Gene3D" id="3.20.20.70">
    <property type="entry name" value="Aldolase class I"/>
    <property type="match status" value="1"/>
</dbReference>
<evidence type="ECO:0000313" key="8">
    <source>
        <dbReference type="Proteomes" id="UP001612415"/>
    </source>
</evidence>
<keyword evidence="1" id="KW-0949">S-adenosyl-L-methionine</keyword>
<dbReference type="InterPro" id="IPR050377">
    <property type="entry name" value="Radical_SAM_PqqE_MftC-like"/>
</dbReference>
<feature type="region of interest" description="Disordered" evidence="5">
    <location>
        <begin position="192"/>
        <end position="231"/>
    </location>
</feature>
<dbReference type="PANTHER" id="PTHR11228:SF7">
    <property type="entry name" value="PQQA PEPTIDE CYCLASE"/>
    <property type="match status" value="1"/>
</dbReference>
<organism evidence="7 8">
    <name type="scientific">Streptomyces cellulosae</name>
    <dbReference type="NCBI Taxonomy" id="1968"/>
    <lineage>
        <taxon>Bacteria</taxon>
        <taxon>Bacillati</taxon>
        <taxon>Actinomycetota</taxon>
        <taxon>Actinomycetes</taxon>
        <taxon>Kitasatosporales</taxon>
        <taxon>Streptomycetaceae</taxon>
        <taxon>Streptomyces</taxon>
    </lineage>
</organism>
<name>A0ABW7Y9U6_STRCE</name>
<dbReference type="CDD" id="cd01335">
    <property type="entry name" value="Radical_SAM"/>
    <property type="match status" value="1"/>
</dbReference>
<dbReference type="InterPro" id="IPR013785">
    <property type="entry name" value="Aldolase_TIM"/>
</dbReference>